<dbReference type="AlphaFoldDB" id="F7T9E1"/>
<organism evidence="1 2">
    <name type="scientific">Achromobacter insuavis AXX-A</name>
    <dbReference type="NCBI Taxonomy" id="1003200"/>
    <lineage>
        <taxon>Bacteria</taxon>
        <taxon>Pseudomonadati</taxon>
        <taxon>Pseudomonadota</taxon>
        <taxon>Betaproteobacteria</taxon>
        <taxon>Burkholderiales</taxon>
        <taxon>Alcaligenaceae</taxon>
        <taxon>Achromobacter</taxon>
    </lineage>
</organism>
<reference evidence="1 2" key="1">
    <citation type="submission" date="2011-06" db="EMBL/GenBank/DDBJ databases">
        <authorList>
            <person name="Bador J."/>
            <person name="Amoureux L."/>
            <person name="Neuwirth C."/>
        </authorList>
    </citation>
    <scope>NUCLEOTIDE SEQUENCE [LARGE SCALE GENOMIC DNA]</scope>
    <source>
        <strain evidence="1 2">AXX-A</strain>
    </source>
</reference>
<comment type="caution">
    <text evidence="1">The sequence shown here is derived from an EMBL/GenBank/DDBJ whole genome shotgun (WGS) entry which is preliminary data.</text>
</comment>
<evidence type="ECO:0000313" key="2">
    <source>
        <dbReference type="Proteomes" id="UP000004853"/>
    </source>
</evidence>
<dbReference type="Proteomes" id="UP000004853">
    <property type="component" value="Unassembled WGS sequence"/>
</dbReference>
<name>F7T9E1_9BURK</name>
<dbReference type="EMBL" id="AFRQ01000133">
    <property type="protein sequence ID" value="EGP43101.1"/>
    <property type="molecule type" value="Genomic_DNA"/>
</dbReference>
<dbReference type="RefSeq" id="WP_006395570.1">
    <property type="nucleotide sequence ID" value="NZ_GL982453.1"/>
</dbReference>
<proteinExistence type="predicted"/>
<dbReference type="HOGENOM" id="CLU_1782616_0_0_4"/>
<gene>
    <name evidence="1" type="ORF">AXXA_27935</name>
</gene>
<accession>F7T9E1</accession>
<evidence type="ECO:0000313" key="1">
    <source>
        <dbReference type="EMBL" id="EGP43101.1"/>
    </source>
</evidence>
<protein>
    <submittedName>
        <fullName evidence="1">Uncharacterized protein</fullName>
    </submittedName>
</protein>
<sequence length="145" mass="14615">MSFEQTAYITLQAVHLVGPFGCVDSQVSIFRVARCKTSDPVGAGFIRSAAGSGIRGITAGGAEHAVKLSTGSSQASFRSLARQDGTTVLGISTVFLQLVGLSDGALGGLGADAFLGDAVGLPAGAVQHDASAHQESRGSADCHVR</sequence>